<proteinExistence type="predicted"/>
<sequence length="129" mass="14516">MILSQKEIGSPVVDYPNSLIAMNRPSLLQFVDKVQSGGLIIVNSSVVQDKVERDDLRVIYVPATDMAKDAGLINAANMIVLTLYLLEKEVVDIETLKAVVPLSLKKKEYLDINLRLIEKAAEYHREYKD</sequence>
<dbReference type="EMBL" id="CP006939">
    <property type="protein sequence ID" value="AHC13840.1"/>
    <property type="molecule type" value="Genomic_DNA"/>
</dbReference>
<evidence type="ECO:0000313" key="4">
    <source>
        <dbReference type="Proteomes" id="UP000018680"/>
    </source>
</evidence>
<gene>
    <name evidence="3" type="ORF">L21SP2_0408</name>
</gene>
<dbReference type="Gene3D" id="3.40.920.10">
    <property type="entry name" value="Pyruvate-ferredoxin oxidoreductase, PFOR, domain III"/>
    <property type="match status" value="1"/>
</dbReference>
<dbReference type="InterPro" id="IPR052554">
    <property type="entry name" value="2-oxoglutarate_synth_KorC"/>
</dbReference>
<accession>V5WDY3</accession>
<dbReference type="EC" id="1.2.7.3" evidence="3"/>
<keyword evidence="4" id="KW-1185">Reference proteome</keyword>
<dbReference type="PANTHER" id="PTHR42730">
    <property type="entry name" value="2-OXOGLUTARATE SYNTHASE SUBUNIT KORC"/>
    <property type="match status" value="1"/>
</dbReference>
<dbReference type="InterPro" id="IPR019752">
    <property type="entry name" value="Pyrv/ketoisovalerate_OxRed_cat"/>
</dbReference>
<dbReference type="PANTHER" id="PTHR42730:SF1">
    <property type="entry name" value="2-OXOGLUTARATE SYNTHASE SUBUNIT KORC"/>
    <property type="match status" value="1"/>
</dbReference>
<dbReference type="Proteomes" id="UP000018680">
    <property type="component" value="Chromosome"/>
</dbReference>
<organism evidence="3 4">
    <name type="scientific">Salinispira pacifica</name>
    <dbReference type="NCBI Taxonomy" id="1307761"/>
    <lineage>
        <taxon>Bacteria</taxon>
        <taxon>Pseudomonadati</taxon>
        <taxon>Spirochaetota</taxon>
        <taxon>Spirochaetia</taxon>
        <taxon>Spirochaetales</taxon>
        <taxon>Spirochaetaceae</taxon>
        <taxon>Salinispira</taxon>
    </lineage>
</organism>
<dbReference type="HOGENOM" id="CLU_087284_0_1_12"/>
<keyword evidence="1 3" id="KW-0560">Oxidoreductase</keyword>
<dbReference type="eggNOG" id="COG1014">
    <property type="taxonomic scope" value="Bacteria"/>
</dbReference>
<reference evidence="3 4" key="1">
    <citation type="journal article" date="2015" name="Stand. Genomic Sci.">
        <title>Complete genome sequence and description of Salinispira pacifica gen. nov., sp. nov., a novel spirochaete isolated form a hypersaline microbial mat.</title>
        <authorList>
            <person name="Ben Hania W."/>
            <person name="Joseph M."/>
            <person name="Schumann P."/>
            <person name="Bunk B."/>
            <person name="Fiebig A."/>
            <person name="Sproer C."/>
            <person name="Klenk H.P."/>
            <person name="Fardeau M.L."/>
            <person name="Spring S."/>
        </authorList>
    </citation>
    <scope>NUCLEOTIDE SEQUENCE [LARGE SCALE GENOMIC DNA]</scope>
    <source>
        <strain evidence="3 4">L21-RPul-D2</strain>
    </source>
</reference>
<dbReference type="InterPro" id="IPR002869">
    <property type="entry name" value="Pyrv_flavodox_OxRed_cen"/>
</dbReference>
<dbReference type="RefSeq" id="WP_024266772.1">
    <property type="nucleotide sequence ID" value="NC_023035.1"/>
</dbReference>
<dbReference type="Pfam" id="PF01558">
    <property type="entry name" value="POR"/>
    <property type="match status" value="1"/>
</dbReference>
<evidence type="ECO:0000259" key="2">
    <source>
        <dbReference type="Pfam" id="PF01558"/>
    </source>
</evidence>
<protein>
    <submittedName>
        <fullName evidence="3">2-oxoglutarate oxidoreductase, gamma subunit</fullName>
        <ecNumber evidence="3">1.2.7.3</ecNumber>
    </submittedName>
</protein>
<name>V5WDY3_9SPIO</name>
<dbReference type="KEGG" id="slr:L21SP2_0408"/>
<evidence type="ECO:0000313" key="3">
    <source>
        <dbReference type="EMBL" id="AHC13840.1"/>
    </source>
</evidence>
<dbReference type="SUPFAM" id="SSF53323">
    <property type="entry name" value="Pyruvate-ferredoxin oxidoreductase, PFOR, domain III"/>
    <property type="match status" value="1"/>
</dbReference>
<dbReference type="STRING" id="1307761.L21SP2_0408"/>
<feature type="domain" description="Pyruvate/ketoisovalerate oxidoreductase catalytic" evidence="2">
    <location>
        <begin position="3"/>
        <end position="122"/>
    </location>
</feature>
<dbReference type="GO" id="GO:0047553">
    <property type="term" value="F:2-oxoglutarate synthase activity"/>
    <property type="evidence" value="ECO:0007669"/>
    <property type="project" value="UniProtKB-EC"/>
</dbReference>
<evidence type="ECO:0000256" key="1">
    <source>
        <dbReference type="ARBA" id="ARBA00023002"/>
    </source>
</evidence>
<dbReference type="AlphaFoldDB" id="V5WDY3"/>